<evidence type="ECO:0000256" key="4">
    <source>
        <dbReference type="ARBA" id="ARBA00022777"/>
    </source>
</evidence>
<keyword evidence="5" id="KW-0067">ATP-binding</keyword>
<keyword evidence="2" id="KW-0808">Transferase</keyword>
<dbReference type="SUPFAM" id="SSF56112">
    <property type="entry name" value="Protein kinase-like (PK-like)"/>
    <property type="match status" value="1"/>
</dbReference>
<proteinExistence type="predicted"/>
<dbReference type="InterPro" id="IPR011009">
    <property type="entry name" value="Kinase-like_dom_sf"/>
</dbReference>
<dbReference type="PROSITE" id="PS50011">
    <property type="entry name" value="PROTEIN_KINASE_DOM"/>
    <property type="match status" value="1"/>
</dbReference>
<evidence type="ECO:0000256" key="1">
    <source>
        <dbReference type="ARBA" id="ARBA00012513"/>
    </source>
</evidence>
<evidence type="ECO:0000313" key="7">
    <source>
        <dbReference type="EMBL" id="SDC64480.1"/>
    </source>
</evidence>
<dbReference type="GO" id="GO:0005524">
    <property type="term" value="F:ATP binding"/>
    <property type="evidence" value="ECO:0007669"/>
    <property type="project" value="UniProtKB-KW"/>
</dbReference>
<dbReference type="AlphaFoldDB" id="A0A1G6N9E6"/>
<dbReference type="GO" id="GO:0004674">
    <property type="term" value="F:protein serine/threonine kinase activity"/>
    <property type="evidence" value="ECO:0007669"/>
    <property type="project" value="UniProtKB-EC"/>
</dbReference>
<dbReference type="PANTHER" id="PTHR43671:SF13">
    <property type="entry name" value="SERINE_THREONINE-PROTEIN KINASE NEK2"/>
    <property type="match status" value="1"/>
</dbReference>
<keyword evidence="4 7" id="KW-0418">Kinase</keyword>
<dbReference type="Pfam" id="PF00069">
    <property type="entry name" value="Pkinase"/>
    <property type="match status" value="1"/>
</dbReference>
<dbReference type="EMBL" id="FMYT01000011">
    <property type="protein sequence ID" value="SDC64480.1"/>
    <property type="molecule type" value="Genomic_DNA"/>
</dbReference>
<dbReference type="PANTHER" id="PTHR43671">
    <property type="entry name" value="SERINE/THREONINE-PROTEIN KINASE NEK"/>
    <property type="match status" value="1"/>
</dbReference>
<feature type="domain" description="Protein kinase" evidence="6">
    <location>
        <begin position="1"/>
        <end position="147"/>
    </location>
</feature>
<name>A0A1G6N9E6_9FIRM</name>
<dbReference type="EC" id="2.7.11.1" evidence="1"/>
<sequence length="147" mass="16521">MSEDATLYLTLDEVDDLFEDYSVVDSLESGAQGFVFKVKREDDFILIDLGIAKHHDLSTITKTGMAVGTPVYMSPEQLAARKNITLKSDLFSLGIVLYEAYTGQHPYGFEYTMIGRINPTPIKSARLNYDNKIANIINYLLKTRSIT</sequence>
<evidence type="ECO:0000256" key="5">
    <source>
        <dbReference type="ARBA" id="ARBA00022840"/>
    </source>
</evidence>
<dbReference type="InterPro" id="IPR000719">
    <property type="entry name" value="Prot_kinase_dom"/>
</dbReference>
<evidence type="ECO:0000256" key="3">
    <source>
        <dbReference type="ARBA" id="ARBA00022741"/>
    </source>
</evidence>
<organism evidence="7 8">
    <name type="scientific">Halanaerobium congolense</name>
    <dbReference type="NCBI Taxonomy" id="54121"/>
    <lineage>
        <taxon>Bacteria</taxon>
        <taxon>Bacillati</taxon>
        <taxon>Bacillota</taxon>
        <taxon>Clostridia</taxon>
        <taxon>Halanaerobiales</taxon>
        <taxon>Halanaerobiaceae</taxon>
        <taxon>Halanaerobium</taxon>
    </lineage>
</organism>
<reference evidence="7 8" key="1">
    <citation type="submission" date="2016-10" db="EMBL/GenBank/DDBJ databases">
        <authorList>
            <person name="Varghese N."/>
            <person name="Submissions S."/>
        </authorList>
    </citation>
    <scope>NUCLEOTIDE SEQUENCE [LARGE SCALE GENOMIC DNA]</scope>
    <source>
        <strain evidence="7 8">WG10</strain>
    </source>
</reference>
<dbReference type="InterPro" id="IPR050660">
    <property type="entry name" value="NEK_Ser/Thr_kinase"/>
</dbReference>
<protein>
    <recommendedName>
        <fullName evidence="1">non-specific serine/threonine protein kinase</fullName>
        <ecNumber evidence="1">2.7.11.1</ecNumber>
    </recommendedName>
</protein>
<dbReference type="Gene3D" id="1.10.510.10">
    <property type="entry name" value="Transferase(Phosphotransferase) domain 1"/>
    <property type="match status" value="1"/>
</dbReference>
<dbReference type="Proteomes" id="UP000324896">
    <property type="component" value="Unassembled WGS sequence"/>
</dbReference>
<evidence type="ECO:0000259" key="6">
    <source>
        <dbReference type="PROSITE" id="PS50011"/>
    </source>
</evidence>
<accession>A0A1G6N9E6</accession>
<dbReference type="RefSeq" id="WP_149796783.1">
    <property type="nucleotide sequence ID" value="NZ_FMYT01000011.1"/>
</dbReference>
<keyword evidence="3" id="KW-0547">Nucleotide-binding</keyword>
<gene>
    <name evidence="7" type="ORF">SAMN04488597_11110</name>
</gene>
<evidence type="ECO:0000256" key="2">
    <source>
        <dbReference type="ARBA" id="ARBA00022679"/>
    </source>
</evidence>
<evidence type="ECO:0000313" key="8">
    <source>
        <dbReference type="Proteomes" id="UP000324896"/>
    </source>
</evidence>